<dbReference type="GeneID" id="87954998"/>
<sequence>MSAPLPTNPKSHSEDDPHTEATLESNSDSQSIIESASSPTATIRQPSITNVPNVSQTFADILKSPPPPPAQSTSSSTPNQQQQRQTISGGMDMSQSHELKRSNSSQQQQELGKGRPGNSIGNSTGHNQDTNITAIQKEAFLNALSQGVTGGDARIA</sequence>
<accession>A0ABZ1CYY7</accession>
<evidence type="ECO:0000313" key="2">
    <source>
        <dbReference type="EMBL" id="WRT65916.1"/>
    </source>
</evidence>
<feature type="compositionally biased region" description="Polar residues" evidence="1">
    <location>
        <begin position="119"/>
        <end position="133"/>
    </location>
</feature>
<feature type="compositionally biased region" description="Polar residues" evidence="1">
    <location>
        <begin position="39"/>
        <end position="58"/>
    </location>
</feature>
<gene>
    <name evidence="2" type="ORF">IL334_002867</name>
</gene>
<name>A0ABZ1CYY7_9TREE</name>
<feature type="compositionally biased region" description="Low complexity" evidence="1">
    <location>
        <begin position="24"/>
        <end position="38"/>
    </location>
</feature>
<organism evidence="2 3">
    <name type="scientific">Kwoniella shivajii</name>
    <dbReference type="NCBI Taxonomy" id="564305"/>
    <lineage>
        <taxon>Eukaryota</taxon>
        <taxon>Fungi</taxon>
        <taxon>Dikarya</taxon>
        <taxon>Basidiomycota</taxon>
        <taxon>Agaricomycotina</taxon>
        <taxon>Tremellomycetes</taxon>
        <taxon>Tremellales</taxon>
        <taxon>Cryptococcaceae</taxon>
        <taxon>Kwoniella</taxon>
    </lineage>
</organism>
<feature type="compositionally biased region" description="Basic and acidic residues" evidence="1">
    <location>
        <begin position="11"/>
        <end position="21"/>
    </location>
</feature>
<protein>
    <submittedName>
        <fullName evidence="2">Uncharacterized protein</fullName>
    </submittedName>
</protein>
<dbReference type="RefSeq" id="XP_062790656.1">
    <property type="nucleotide sequence ID" value="XM_062934605.1"/>
</dbReference>
<dbReference type="Proteomes" id="UP001329825">
    <property type="component" value="Chromosome 3"/>
</dbReference>
<evidence type="ECO:0000313" key="3">
    <source>
        <dbReference type="Proteomes" id="UP001329825"/>
    </source>
</evidence>
<reference evidence="2 3" key="1">
    <citation type="submission" date="2024-01" db="EMBL/GenBank/DDBJ databases">
        <title>Comparative genomics of Cryptococcus and Kwoniella reveals pathogenesis evolution and contrasting modes of karyotype evolution via chromosome fusion or intercentromeric recombination.</title>
        <authorList>
            <person name="Coelho M.A."/>
            <person name="David-Palma M."/>
            <person name="Shea T."/>
            <person name="Bowers K."/>
            <person name="McGinley-Smith S."/>
            <person name="Mohammad A.W."/>
            <person name="Gnirke A."/>
            <person name="Yurkov A.M."/>
            <person name="Nowrousian M."/>
            <person name="Sun S."/>
            <person name="Cuomo C.A."/>
            <person name="Heitman J."/>
        </authorList>
    </citation>
    <scope>NUCLEOTIDE SEQUENCE [LARGE SCALE GENOMIC DNA]</scope>
    <source>
        <strain evidence="2">CBS 11374</strain>
    </source>
</reference>
<keyword evidence="3" id="KW-1185">Reference proteome</keyword>
<feature type="region of interest" description="Disordered" evidence="1">
    <location>
        <begin position="1"/>
        <end position="133"/>
    </location>
</feature>
<dbReference type="EMBL" id="CP141883">
    <property type="protein sequence ID" value="WRT65916.1"/>
    <property type="molecule type" value="Genomic_DNA"/>
</dbReference>
<feature type="compositionally biased region" description="Low complexity" evidence="1">
    <location>
        <begin position="71"/>
        <end position="88"/>
    </location>
</feature>
<proteinExistence type="predicted"/>
<evidence type="ECO:0000256" key="1">
    <source>
        <dbReference type="SAM" id="MobiDB-lite"/>
    </source>
</evidence>